<dbReference type="InParanoid" id="A7AWY4"/>
<accession>A7AWY4</accession>
<dbReference type="KEGG" id="bbo:BBOV_I004810"/>
<keyword evidence="3" id="KW-1185">Reference proteome</keyword>
<comment type="caution">
    <text evidence="2">The sequence shown here is derived from an EMBL/GenBank/DDBJ whole genome shotgun (WGS) entry which is preliminary data.</text>
</comment>
<gene>
    <name evidence="2" type="ORF">BBOV_I004810</name>
</gene>
<dbReference type="FunCoup" id="A7AWY4">
    <property type="interactions" value="38"/>
</dbReference>
<proteinExistence type="predicted"/>
<dbReference type="Proteomes" id="UP000002173">
    <property type="component" value="Chromosome 1"/>
</dbReference>
<dbReference type="InterPro" id="IPR043472">
    <property type="entry name" value="Macro_dom-like"/>
</dbReference>
<sequence>MVKTDTSYERPIPPAGFKEMCRQPFGRTTTSNQKVIPALDDQLLDTGYAGALEVLEIDHYGTISVEHGNILEMDADAILIGVPPNLTPYGGLGLQLLERGGKKLITALVKRAKAIIAERMKAIEDMREQFKSPKEYESAIKEFKALQIGDVILTPPFGATRATVIGFVITPFFLETSSRDAVLKVRHVVKTALEQVNRMGISNLLMPLLSDSISGYEPIKGAQATIEEAYEVITQADSPKPVYAIKQLRLVHKQLGEARNIAKALIEVAHEKRPELEVQPAAVYFSRATQRLIEFDESVLKFCSQTSKITYKKHSVVRKSKRMHWIRNIKPYVWRPGRYNAPPPLLVYRATGTPAHFQLGPRPFYKDKLSHVLFPLLRKPIKATRISLKGRLVGQPKQDPIFRQCVEL</sequence>
<dbReference type="PROSITE" id="PS51154">
    <property type="entry name" value="MACRO"/>
    <property type="match status" value="1"/>
</dbReference>
<name>A7AWY4_BABBO</name>
<protein>
    <recommendedName>
        <fullName evidence="1">Macro domain-containing protein</fullName>
    </recommendedName>
</protein>
<dbReference type="Gene3D" id="3.40.220.10">
    <property type="entry name" value="Leucine Aminopeptidase, subunit E, domain 1"/>
    <property type="match status" value="1"/>
</dbReference>
<dbReference type="InterPro" id="IPR002589">
    <property type="entry name" value="Macro_dom"/>
</dbReference>
<dbReference type="eggNOG" id="ENOG502SKKN">
    <property type="taxonomic scope" value="Eukaryota"/>
</dbReference>
<evidence type="ECO:0000313" key="2">
    <source>
        <dbReference type="EMBL" id="EDO05562.1"/>
    </source>
</evidence>
<evidence type="ECO:0000259" key="1">
    <source>
        <dbReference type="PROSITE" id="PS51154"/>
    </source>
</evidence>
<reference evidence="2 3" key="1">
    <citation type="journal article" date="2007" name="PLoS Pathog.">
        <title>Genome sequence of Babesia bovis and comparative analysis of apicomplexan hemoprotozoa.</title>
        <authorList>
            <person name="Brayton K.A."/>
            <person name="Lau A.O.T."/>
            <person name="Herndon D.R."/>
            <person name="Hannick L."/>
            <person name="Kappmeyer L.S."/>
            <person name="Berens S.J."/>
            <person name="Bidwell S.L."/>
            <person name="Brown W.C."/>
            <person name="Crabtree J."/>
            <person name="Fadrosh D."/>
            <person name="Feldblum T."/>
            <person name="Forberger H.A."/>
            <person name="Haas B.J."/>
            <person name="Howell J.M."/>
            <person name="Khouri H."/>
            <person name="Koo H."/>
            <person name="Mann D.J."/>
            <person name="Norimine J."/>
            <person name="Paulsen I.T."/>
            <person name="Radune D."/>
            <person name="Ren Q."/>
            <person name="Smith R.K. Jr."/>
            <person name="Suarez C.E."/>
            <person name="White O."/>
            <person name="Wortman J.R."/>
            <person name="Knowles D.P. Jr."/>
            <person name="McElwain T.F."/>
            <person name="Nene V.M."/>
        </authorList>
    </citation>
    <scope>NUCLEOTIDE SEQUENCE [LARGE SCALE GENOMIC DNA]</scope>
    <source>
        <strain evidence="2">T2Bo</strain>
    </source>
</reference>
<feature type="domain" description="Macro" evidence="1">
    <location>
        <begin position="50"/>
        <end position="269"/>
    </location>
</feature>
<evidence type="ECO:0000313" key="3">
    <source>
        <dbReference type="Proteomes" id="UP000002173"/>
    </source>
</evidence>
<dbReference type="GeneID" id="5477346"/>
<dbReference type="EMBL" id="AAXT01000005">
    <property type="protein sequence ID" value="EDO05562.1"/>
    <property type="molecule type" value="Genomic_DNA"/>
</dbReference>
<dbReference type="OMA" id="IMPYFWQ"/>
<organism evidence="2 3">
    <name type="scientific">Babesia bovis</name>
    <dbReference type="NCBI Taxonomy" id="5865"/>
    <lineage>
        <taxon>Eukaryota</taxon>
        <taxon>Sar</taxon>
        <taxon>Alveolata</taxon>
        <taxon>Apicomplexa</taxon>
        <taxon>Aconoidasida</taxon>
        <taxon>Piroplasmida</taxon>
        <taxon>Babesiidae</taxon>
        <taxon>Babesia</taxon>
    </lineage>
</organism>
<dbReference type="AlphaFoldDB" id="A7AWY4"/>
<dbReference type="SUPFAM" id="SSF52949">
    <property type="entry name" value="Macro domain-like"/>
    <property type="match status" value="1"/>
</dbReference>
<dbReference type="VEuPathDB" id="PiroplasmaDB:BBOV_I004810"/>